<organism evidence="2 3">
    <name type="scientific">Protopolystoma xenopodis</name>
    <dbReference type="NCBI Taxonomy" id="117903"/>
    <lineage>
        <taxon>Eukaryota</taxon>
        <taxon>Metazoa</taxon>
        <taxon>Spiralia</taxon>
        <taxon>Lophotrochozoa</taxon>
        <taxon>Platyhelminthes</taxon>
        <taxon>Monogenea</taxon>
        <taxon>Polyopisthocotylea</taxon>
        <taxon>Polystomatidea</taxon>
        <taxon>Polystomatidae</taxon>
        <taxon>Protopolystoma</taxon>
    </lineage>
</organism>
<proteinExistence type="predicted"/>
<accession>A0A448WYI4</accession>
<dbReference type="AlphaFoldDB" id="A0A448WYI4"/>
<keyword evidence="1" id="KW-0732">Signal</keyword>
<feature type="signal peptide" evidence="1">
    <location>
        <begin position="1"/>
        <end position="19"/>
    </location>
</feature>
<name>A0A448WYI4_9PLAT</name>
<evidence type="ECO:0000256" key="1">
    <source>
        <dbReference type="SAM" id="SignalP"/>
    </source>
</evidence>
<protein>
    <recommendedName>
        <fullName evidence="4">Secreted protein</fullName>
    </recommendedName>
</protein>
<comment type="caution">
    <text evidence="2">The sequence shown here is derived from an EMBL/GenBank/DDBJ whole genome shotgun (WGS) entry which is preliminary data.</text>
</comment>
<feature type="chain" id="PRO_5019292098" description="Secreted protein" evidence="1">
    <location>
        <begin position="20"/>
        <end position="77"/>
    </location>
</feature>
<keyword evidence="3" id="KW-1185">Reference proteome</keyword>
<gene>
    <name evidence="2" type="ORF">PXEA_LOCUS16795</name>
</gene>
<sequence>MHILCPLVQLAQLVCTLSAKITRWPPFRLRDAANVGPTWVQPPVGFSRSLLAWPDRLKGDLKQTMSSLASFLPLGCV</sequence>
<evidence type="ECO:0000313" key="2">
    <source>
        <dbReference type="EMBL" id="VEL23355.1"/>
    </source>
</evidence>
<dbReference type="EMBL" id="CAAALY010061483">
    <property type="protein sequence ID" value="VEL23355.1"/>
    <property type="molecule type" value="Genomic_DNA"/>
</dbReference>
<evidence type="ECO:0000313" key="3">
    <source>
        <dbReference type="Proteomes" id="UP000784294"/>
    </source>
</evidence>
<dbReference type="Proteomes" id="UP000784294">
    <property type="component" value="Unassembled WGS sequence"/>
</dbReference>
<reference evidence="2" key="1">
    <citation type="submission" date="2018-11" db="EMBL/GenBank/DDBJ databases">
        <authorList>
            <consortium name="Pathogen Informatics"/>
        </authorList>
    </citation>
    <scope>NUCLEOTIDE SEQUENCE</scope>
</reference>
<evidence type="ECO:0008006" key="4">
    <source>
        <dbReference type="Google" id="ProtNLM"/>
    </source>
</evidence>